<evidence type="ECO:0000256" key="1">
    <source>
        <dbReference type="ARBA" id="ARBA00004328"/>
    </source>
</evidence>
<name>A0A8S5L794_9CAUD</name>
<dbReference type="Gene3D" id="2.40.50.140">
    <property type="entry name" value="Nucleic acid-binding proteins"/>
    <property type="match status" value="1"/>
</dbReference>
<dbReference type="InterPro" id="IPR012310">
    <property type="entry name" value="DNA_ligase_ATP-dep_cent"/>
</dbReference>
<dbReference type="InterPro" id="IPR050326">
    <property type="entry name" value="NAD_dep_DNA_ligaseB"/>
</dbReference>
<protein>
    <recommendedName>
        <fullName evidence="3">DNA ligase</fullName>
    </recommendedName>
    <alternativeName>
        <fullName evidence="9">Polydeoxyribonucleotide synthase [ATP]</fullName>
    </alternativeName>
</protein>
<evidence type="ECO:0000256" key="9">
    <source>
        <dbReference type="ARBA" id="ARBA00032896"/>
    </source>
</evidence>
<comment type="subcellular location">
    <subcellularLocation>
        <location evidence="1">Virion</location>
    </subcellularLocation>
</comment>
<accession>A0A8S5L794</accession>
<organism evidence="12">
    <name type="scientific">CrAss-like virus sp. ctt4r3</name>
    <dbReference type="NCBI Taxonomy" id="2823619"/>
    <lineage>
        <taxon>Viruses</taxon>
        <taxon>Duplodnaviria</taxon>
        <taxon>Heunggongvirae</taxon>
        <taxon>Uroviricota</taxon>
        <taxon>Caudoviricetes</taxon>
        <taxon>Crassvirales</taxon>
    </lineage>
</organism>
<evidence type="ECO:0000256" key="6">
    <source>
        <dbReference type="ARBA" id="ARBA00022763"/>
    </source>
</evidence>
<evidence type="ECO:0000256" key="8">
    <source>
        <dbReference type="ARBA" id="ARBA00023204"/>
    </source>
</evidence>
<keyword evidence="4 12" id="KW-0436">Ligase</keyword>
<comment type="similarity">
    <text evidence="2">Belongs to the ATP-dependent DNA ligase family.</text>
</comment>
<evidence type="ECO:0000259" key="11">
    <source>
        <dbReference type="Pfam" id="PF01068"/>
    </source>
</evidence>
<evidence type="ECO:0000256" key="4">
    <source>
        <dbReference type="ARBA" id="ARBA00022598"/>
    </source>
</evidence>
<dbReference type="EMBL" id="BK014649">
    <property type="protein sequence ID" value="DAD65766.1"/>
    <property type="molecule type" value="Genomic_DNA"/>
</dbReference>
<reference evidence="12" key="1">
    <citation type="journal article" date="2021" name="Proc. Natl. Acad. Sci. U.S.A.">
        <title>A Catalog of Tens of Thousands of Viruses from Human Metagenomes Reveals Hidden Associations with Chronic Diseases.</title>
        <authorList>
            <person name="Tisza M.J."/>
            <person name="Buck C.B."/>
        </authorList>
    </citation>
    <scope>NUCLEOTIDE SEQUENCE</scope>
    <source>
        <strain evidence="12">Ctt4r3</strain>
    </source>
</reference>
<dbReference type="GO" id="GO:0044423">
    <property type="term" value="C:virion component"/>
    <property type="evidence" value="ECO:0007669"/>
    <property type="project" value="UniProtKB-KW"/>
</dbReference>
<evidence type="ECO:0000256" key="10">
    <source>
        <dbReference type="ARBA" id="ARBA00046002"/>
    </source>
</evidence>
<dbReference type="InterPro" id="IPR016059">
    <property type="entry name" value="DNA_ligase_ATP-dep_CS"/>
</dbReference>
<dbReference type="Gene3D" id="3.30.1490.70">
    <property type="match status" value="1"/>
</dbReference>
<sequence>MIPHEVLYKRDLTGGLVRWWGRVEKVTNSDGTVSLRLAYYYGKVNGAETSSYSPVIKAKSKKTDREQAEFELNSVYERHKKQGYKSLSDLGISPLDYLTDVDGLFTEIDKRLPKYNTDANNCVKPMKAQKFAIGKFEYPCIVQPKINGVRAVVMLEEFTPTDLFSLEGFVRNDKHYHTVIKTKEGLTYRIWHIEQLFNDFYDSFPKYANMVFDGEIYIRGEKVTTIGGAARNPRNPLHDKLQFVNFDLSIPDLTNKDRDKLRFSVWEEYRSKKSSVSHNVMTGRIWENLTPEGHNMWDKFNLIILNSDTIYDDNQALTYMQKCIDCGFEGAVIRDLHTEYKFGSRPATMMKLKKFDDAEFECISVEHTGNPDDRVGFNVRLVLKNDINDLVFSCTLTGTVNERLDILNNPPIGKSVTVKFYERTKNGLPFHANVVGIRDYEK</sequence>
<dbReference type="Gene3D" id="3.30.470.30">
    <property type="entry name" value="DNA ligase/mRNA capping enzyme"/>
    <property type="match status" value="1"/>
</dbReference>
<dbReference type="PANTHER" id="PTHR47810">
    <property type="entry name" value="DNA LIGASE"/>
    <property type="match status" value="1"/>
</dbReference>
<dbReference type="SUPFAM" id="SSF50249">
    <property type="entry name" value="Nucleic acid-binding proteins"/>
    <property type="match status" value="1"/>
</dbReference>
<feature type="domain" description="ATP-dependent DNA ligase family profile" evidence="11">
    <location>
        <begin position="125"/>
        <end position="353"/>
    </location>
</feature>
<dbReference type="GO" id="GO:0003910">
    <property type="term" value="F:DNA ligase (ATP) activity"/>
    <property type="evidence" value="ECO:0007669"/>
    <property type="project" value="InterPro"/>
</dbReference>
<proteinExistence type="inferred from homology"/>
<evidence type="ECO:0000256" key="3">
    <source>
        <dbReference type="ARBA" id="ARBA00013308"/>
    </source>
</evidence>
<dbReference type="Pfam" id="PF01068">
    <property type="entry name" value="DNA_ligase_A_M"/>
    <property type="match status" value="1"/>
</dbReference>
<dbReference type="PROSITE" id="PS00333">
    <property type="entry name" value="DNA_LIGASE_A2"/>
    <property type="match status" value="1"/>
</dbReference>
<dbReference type="GO" id="GO:0006281">
    <property type="term" value="P:DNA repair"/>
    <property type="evidence" value="ECO:0007669"/>
    <property type="project" value="UniProtKB-KW"/>
</dbReference>
<dbReference type="SUPFAM" id="SSF56091">
    <property type="entry name" value="DNA ligase/mRNA capping enzyme, catalytic domain"/>
    <property type="match status" value="1"/>
</dbReference>
<evidence type="ECO:0000313" key="12">
    <source>
        <dbReference type="EMBL" id="DAD65766.1"/>
    </source>
</evidence>
<evidence type="ECO:0000256" key="5">
    <source>
        <dbReference type="ARBA" id="ARBA00022705"/>
    </source>
</evidence>
<keyword evidence="8" id="KW-0234">DNA repair</keyword>
<dbReference type="GO" id="GO:0005524">
    <property type="term" value="F:ATP binding"/>
    <property type="evidence" value="ECO:0007669"/>
    <property type="project" value="InterPro"/>
</dbReference>
<keyword evidence="5" id="KW-0235">DNA replication</keyword>
<dbReference type="GO" id="GO:0006310">
    <property type="term" value="P:DNA recombination"/>
    <property type="evidence" value="ECO:0007669"/>
    <property type="project" value="InterPro"/>
</dbReference>
<keyword evidence="7" id="KW-0946">Virion</keyword>
<comment type="function">
    <text evidence="10">Very low-fidelity DNA ligase that seals nicks in double-stranded DNA during DNA repair. Together with the viral repair DNA polymerase X, fills the single nucleotide gaps generated by the AP endonuclease. It is not essential for viral replication and recombination. Displays a very low adenylation activity towards DNA with 3'-dideoxy- or 3'-amino-terminated nicks compared to regular nick DNA.</text>
</comment>
<evidence type="ECO:0000256" key="2">
    <source>
        <dbReference type="ARBA" id="ARBA00007572"/>
    </source>
</evidence>
<dbReference type="InterPro" id="IPR012340">
    <property type="entry name" value="NA-bd_OB-fold"/>
</dbReference>
<dbReference type="PANTHER" id="PTHR47810:SF5">
    <property type="entry name" value="LIGASE, PUTATIVE-RELATED"/>
    <property type="match status" value="1"/>
</dbReference>
<evidence type="ECO:0000256" key="7">
    <source>
        <dbReference type="ARBA" id="ARBA00022844"/>
    </source>
</evidence>
<keyword evidence="6" id="KW-0227">DNA damage</keyword>
<dbReference type="GO" id="GO:0006260">
    <property type="term" value="P:DNA replication"/>
    <property type="evidence" value="ECO:0007669"/>
    <property type="project" value="UniProtKB-KW"/>
</dbReference>